<reference evidence="1" key="4">
    <citation type="submission" date="2025-09" db="UniProtKB">
        <authorList>
            <consortium name="Ensembl"/>
        </authorList>
    </citation>
    <scope>IDENTIFICATION</scope>
</reference>
<dbReference type="HOGENOM" id="CLU_1092058_0_0_1"/>
<dbReference type="InterPro" id="IPR006886">
    <property type="entry name" value="RNA_pol_III_Rpc5"/>
</dbReference>
<sequence>MDKEEEEDDEVVEEIDVFLSKGLNGMINLIQYPVCSAKRQYAADQRKTARVKPVHKKLELEVVLDVSSPNYDQSKGEQIALNVDGIGGEGMTYESSVMDTQVLTSVAVPHHGKRYVAALVTEGQLHCTPVSEVLQLRPGFKYMDRAEMRALQAAKMKAAESGNSSQDEAEDAKTVSVRFKGAETEAARTARERSYAAYEKRLFAEKWVTASVHSESNSYSERERNRMICKVNPDSFSTFTEMTLPPSQYLANIVP</sequence>
<dbReference type="PANTHER" id="PTHR12069">
    <property type="entry name" value="DNA-DIRECTED RNA POLYMERASES III 80 KDA POLYPEPTIDE RNA POLYMERASE III SUBUNIT 5"/>
    <property type="match status" value="1"/>
</dbReference>
<evidence type="ECO:0000313" key="2">
    <source>
        <dbReference type="Proteomes" id="UP000008144"/>
    </source>
</evidence>
<proteinExistence type="predicted"/>
<dbReference type="AlphaFoldDB" id="F6UKG9"/>
<reference evidence="1" key="2">
    <citation type="journal article" date="2008" name="Genome Biol.">
        <title>Improved genome assembly and evidence-based global gene model set for the chordate Ciona intestinalis: new insight into intron and operon populations.</title>
        <authorList>
            <person name="Satou Y."/>
            <person name="Mineta K."/>
            <person name="Ogasawara M."/>
            <person name="Sasakura Y."/>
            <person name="Shoguchi E."/>
            <person name="Ueno K."/>
            <person name="Yamada L."/>
            <person name="Matsumoto J."/>
            <person name="Wasserscheid J."/>
            <person name="Dewar K."/>
            <person name="Wiley G.B."/>
            <person name="Macmil S.L."/>
            <person name="Roe B.A."/>
            <person name="Zeller R.W."/>
            <person name="Hastings K.E."/>
            <person name="Lemaire P."/>
            <person name="Lindquist E."/>
            <person name="Endo T."/>
            <person name="Hotta K."/>
            <person name="Inaba K."/>
        </authorList>
    </citation>
    <scope>NUCLEOTIDE SEQUENCE [LARGE SCALE GENOMIC DNA]</scope>
    <source>
        <strain evidence="1">wild type</strain>
    </source>
</reference>
<dbReference type="EMBL" id="EAAA01002404">
    <property type="status" value="NOT_ANNOTATED_CDS"/>
    <property type="molecule type" value="Genomic_DNA"/>
</dbReference>
<dbReference type="Ensembl" id="ENSCINT00000022833.2">
    <property type="protein sequence ID" value="ENSCINP00000022587.2"/>
    <property type="gene ID" value="ENSCING00000011955.2"/>
</dbReference>
<dbReference type="GO" id="GO:0006351">
    <property type="term" value="P:DNA-templated transcription"/>
    <property type="evidence" value="ECO:0007669"/>
    <property type="project" value="InterPro"/>
</dbReference>
<dbReference type="GeneTree" id="ENSGT00390000016123"/>
<name>F6UKG9_CIOIN</name>
<dbReference type="STRING" id="7719.ENSCINP00000022587"/>
<dbReference type="Proteomes" id="UP000008144">
    <property type="component" value="Chromosome 7"/>
</dbReference>
<dbReference type="Pfam" id="PF04801">
    <property type="entry name" value="RPC5"/>
    <property type="match status" value="1"/>
</dbReference>
<keyword evidence="2" id="KW-1185">Reference proteome</keyword>
<dbReference type="GO" id="GO:0005634">
    <property type="term" value="C:nucleus"/>
    <property type="evidence" value="ECO:0007669"/>
    <property type="project" value="InterPro"/>
</dbReference>
<dbReference type="PANTHER" id="PTHR12069:SF0">
    <property type="entry name" value="DNA-DIRECTED RNA POLYMERASE III SUBUNIT RPC5"/>
    <property type="match status" value="1"/>
</dbReference>
<dbReference type="InParanoid" id="F6UKG9"/>
<organism evidence="1 2">
    <name type="scientific">Ciona intestinalis</name>
    <name type="common">Transparent sea squirt</name>
    <name type="synonym">Ascidia intestinalis</name>
    <dbReference type="NCBI Taxonomy" id="7719"/>
    <lineage>
        <taxon>Eukaryota</taxon>
        <taxon>Metazoa</taxon>
        <taxon>Chordata</taxon>
        <taxon>Tunicata</taxon>
        <taxon>Ascidiacea</taxon>
        <taxon>Phlebobranchia</taxon>
        <taxon>Cionidae</taxon>
        <taxon>Ciona</taxon>
    </lineage>
</organism>
<reference evidence="1" key="3">
    <citation type="submission" date="2025-08" db="UniProtKB">
        <authorList>
            <consortium name="Ensembl"/>
        </authorList>
    </citation>
    <scope>IDENTIFICATION</scope>
</reference>
<dbReference type="OMA" id="DMERWIP"/>
<accession>F6UKG9</accession>
<protein>
    <submittedName>
        <fullName evidence="1">Uncharacterized protein</fullName>
    </submittedName>
</protein>
<evidence type="ECO:0000313" key="1">
    <source>
        <dbReference type="Ensembl" id="ENSCINP00000022587.2"/>
    </source>
</evidence>
<reference evidence="2" key="1">
    <citation type="journal article" date="2002" name="Science">
        <title>The draft genome of Ciona intestinalis: insights into chordate and vertebrate origins.</title>
        <authorList>
            <person name="Dehal P."/>
            <person name="Satou Y."/>
            <person name="Campbell R.K."/>
            <person name="Chapman J."/>
            <person name="Degnan B."/>
            <person name="De Tomaso A."/>
            <person name="Davidson B."/>
            <person name="Di Gregorio A."/>
            <person name="Gelpke M."/>
            <person name="Goodstein D.M."/>
            <person name="Harafuji N."/>
            <person name="Hastings K.E."/>
            <person name="Ho I."/>
            <person name="Hotta K."/>
            <person name="Huang W."/>
            <person name="Kawashima T."/>
            <person name="Lemaire P."/>
            <person name="Martinez D."/>
            <person name="Meinertzhagen I.A."/>
            <person name="Necula S."/>
            <person name="Nonaka M."/>
            <person name="Putnam N."/>
            <person name="Rash S."/>
            <person name="Saiga H."/>
            <person name="Satake M."/>
            <person name="Terry A."/>
            <person name="Yamada L."/>
            <person name="Wang H.G."/>
            <person name="Awazu S."/>
            <person name="Azumi K."/>
            <person name="Boore J."/>
            <person name="Branno M."/>
            <person name="Chin-Bow S."/>
            <person name="DeSantis R."/>
            <person name="Doyle S."/>
            <person name="Francino P."/>
            <person name="Keys D.N."/>
            <person name="Haga S."/>
            <person name="Hayashi H."/>
            <person name="Hino K."/>
            <person name="Imai K.S."/>
            <person name="Inaba K."/>
            <person name="Kano S."/>
            <person name="Kobayashi K."/>
            <person name="Kobayashi M."/>
            <person name="Lee B.I."/>
            <person name="Makabe K.W."/>
            <person name="Manohar C."/>
            <person name="Matassi G."/>
            <person name="Medina M."/>
            <person name="Mochizuki Y."/>
            <person name="Mount S."/>
            <person name="Morishita T."/>
            <person name="Miura S."/>
            <person name="Nakayama A."/>
            <person name="Nishizaka S."/>
            <person name="Nomoto H."/>
            <person name="Ohta F."/>
            <person name="Oishi K."/>
            <person name="Rigoutsos I."/>
            <person name="Sano M."/>
            <person name="Sasaki A."/>
            <person name="Sasakura Y."/>
            <person name="Shoguchi E."/>
            <person name="Shin-i T."/>
            <person name="Spagnuolo A."/>
            <person name="Stainier D."/>
            <person name="Suzuki M.M."/>
            <person name="Tassy O."/>
            <person name="Takatori N."/>
            <person name="Tokuoka M."/>
            <person name="Yagi K."/>
            <person name="Yoshizaki F."/>
            <person name="Wada S."/>
            <person name="Zhang C."/>
            <person name="Hyatt P.D."/>
            <person name="Larimer F."/>
            <person name="Detter C."/>
            <person name="Doggett N."/>
            <person name="Glavina T."/>
            <person name="Hawkins T."/>
            <person name="Richardson P."/>
            <person name="Lucas S."/>
            <person name="Kohara Y."/>
            <person name="Levine M."/>
            <person name="Satoh N."/>
            <person name="Rokhsar D.S."/>
        </authorList>
    </citation>
    <scope>NUCLEOTIDE SEQUENCE [LARGE SCALE GENOMIC DNA]</scope>
</reference>